<dbReference type="Pfam" id="PF01575">
    <property type="entry name" value="MaoC_dehydratas"/>
    <property type="match status" value="1"/>
</dbReference>
<dbReference type="EMBL" id="BAABGT010000003">
    <property type="protein sequence ID" value="GAA4535459.1"/>
    <property type="molecule type" value="Genomic_DNA"/>
</dbReference>
<proteinExistence type="inferred from homology"/>
<dbReference type="PANTHER" id="PTHR43841:SF1">
    <property type="entry name" value="3-HYDROXYACYL-THIOESTER DEHYDRATASE X"/>
    <property type="match status" value="1"/>
</dbReference>
<evidence type="ECO:0000259" key="2">
    <source>
        <dbReference type="Pfam" id="PF01575"/>
    </source>
</evidence>
<evidence type="ECO:0000256" key="1">
    <source>
        <dbReference type="ARBA" id="ARBA00005254"/>
    </source>
</evidence>
<gene>
    <name evidence="3" type="ORF">GCM10023175_01030</name>
</gene>
<dbReference type="InterPro" id="IPR029069">
    <property type="entry name" value="HotDog_dom_sf"/>
</dbReference>
<dbReference type="RefSeq" id="WP_345411538.1">
    <property type="nucleotide sequence ID" value="NZ_BAABGT010000003.1"/>
</dbReference>
<name>A0ABP8RCC3_9PSEU</name>
<dbReference type="PRINTS" id="PR01483">
    <property type="entry name" value="FASYNTHASE"/>
</dbReference>
<organism evidence="3 4">
    <name type="scientific">Pseudonocardia xishanensis</name>
    <dbReference type="NCBI Taxonomy" id="630995"/>
    <lineage>
        <taxon>Bacteria</taxon>
        <taxon>Bacillati</taxon>
        <taxon>Actinomycetota</taxon>
        <taxon>Actinomycetes</taxon>
        <taxon>Pseudonocardiales</taxon>
        <taxon>Pseudonocardiaceae</taxon>
        <taxon>Pseudonocardia</taxon>
    </lineage>
</organism>
<dbReference type="SUPFAM" id="SSF54637">
    <property type="entry name" value="Thioesterase/thiol ester dehydrase-isomerase"/>
    <property type="match status" value="2"/>
</dbReference>
<comment type="caution">
    <text evidence="3">The sequence shown here is derived from an EMBL/GenBank/DDBJ whole genome shotgun (WGS) entry which is preliminary data.</text>
</comment>
<dbReference type="Proteomes" id="UP001501598">
    <property type="component" value="Unassembled WGS sequence"/>
</dbReference>
<accession>A0ABP8RCC3</accession>
<dbReference type="Gene3D" id="3.10.129.10">
    <property type="entry name" value="Hotdog Thioesterase"/>
    <property type="match status" value="1"/>
</dbReference>
<evidence type="ECO:0000313" key="4">
    <source>
        <dbReference type="Proteomes" id="UP001501598"/>
    </source>
</evidence>
<feature type="domain" description="MaoC-like" evidence="2">
    <location>
        <begin position="174"/>
        <end position="247"/>
    </location>
</feature>
<sequence>MIGLYAKAAAGAVLPRAKSLPDTVLERSVTPSVGRVADYSAVCGFPLSDVLPPTFPHVLAFALQIELMAARTFPLALPGLVHVANTITVRRAITVGEPLDVRVHAERFAAHARGAQVDLVSAISTGGAVVWEGRSTYLARGAQAPTGPAGELPEVTVPEGPAAAVWSPAADLGRRYAAVSGDVNPIHLNPLTAKAFGFPRTIAHGMWTAAHALASLQGRIPDALTYTVQFRKPLLLPSVVELATERAEGGWDLAVRNRKGSIHLAGAVR</sequence>
<evidence type="ECO:0000313" key="3">
    <source>
        <dbReference type="EMBL" id="GAA4535459.1"/>
    </source>
</evidence>
<dbReference type="PANTHER" id="PTHR43841">
    <property type="entry name" value="3-HYDROXYACYL-THIOESTER DEHYDRATASE HTDX-RELATED"/>
    <property type="match status" value="1"/>
</dbReference>
<protein>
    <submittedName>
        <fullName evidence="3">MaoC/PaaZ C-terminal domain-containing protein</fullName>
    </submittedName>
</protein>
<keyword evidence="4" id="KW-1185">Reference proteome</keyword>
<reference evidence="4" key="1">
    <citation type="journal article" date="2019" name="Int. J. Syst. Evol. Microbiol.">
        <title>The Global Catalogue of Microorganisms (GCM) 10K type strain sequencing project: providing services to taxonomists for standard genome sequencing and annotation.</title>
        <authorList>
            <consortium name="The Broad Institute Genomics Platform"/>
            <consortium name="The Broad Institute Genome Sequencing Center for Infectious Disease"/>
            <person name="Wu L."/>
            <person name="Ma J."/>
        </authorList>
    </citation>
    <scope>NUCLEOTIDE SEQUENCE [LARGE SCALE GENOMIC DNA]</scope>
    <source>
        <strain evidence="4">JCM 17906</strain>
    </source>
</reference>
<comment type="similarity">
    <text evidence="1">Belongs to the enoyl-CoA hydratase/isomerase family.</text>
</comment>
<dbReference type="InterPro" id="IPR002539">
    <property type="entry name" value="MaoC-like_dom"/>
</dbReference>
<dbReference type="InterPro" id="IPR003965">
    <property type="entry name" value="Fatty_acid_synthase"/>
</dbReference>